<sequence length="876" mass="98139">MKQILAFLLPLICLTGIFQCQAQAQSSEIKIFSKYNYYTQEQYASVIGIFPNEAASRNFHMECTVAQKGIWKAPSVNGTSTVRIPLKSLPVDTTNITVRVLSGNTVIKDTIIELVRLKPAPHEVKIDRVTGGLVVDGLPFFPVGFYCGKVGKLPEEEVGNEFNMIGPYQSNLPSSLPERKAYMARFAQLGIKVQYSVNSLIGLGHNGAKGLNKTEAEKLQLLKNEVLTFRNHPALLSWYINDEPAGQGRPSDVLEKAYRLIHKLDPYHPVSVVFMMPSKANKYRKTMDIAMTDPYPIPQSVSGVSDYVRQMQKYFRHEKSVWLVPQAFGGQEMWPREPTAKEIRVMTYLGIIDEAKGIQYFIHTGQNLNPQSVSAWSECRDMAAEINQMTPFLLSDEKTQQLSTDNPEIVARSFSYRGDKLIVTVNQSNQPTAFSIGGVYSPTHQAEGWFENRTIGLHNDTIRDIIDALGTRIYLIRKTNTQDNRAIDSHNLVYNPSFEKVASPGLAEGHHLRFRDPEKADPGATVFADSRQSVDGLFSLRLVTPTDSSGKCVQFLPIAIKKGNTYHVSIWGKAKQQEKMPAFHLSVNGDGKTIIHTFRLTPQWKKYSFIVPADSLSSNVIIQLELINRGTAWFDLMQMTPEPFLSYSMNLSEQKATVSVGTNIESTEIKYQIVGSPRTQSPRKAYKEPFAIKKAATVIAEVYKNGKELARSKIFIPVNKALGKTVRFETKYSDQYSARGDSSLTDGLTGSTAFKDGRWLGFTNPEVSFVVDMKKPTAIHQVIANFLCDPNSGIFVPKGMKVYTSLDSLHFHLAGTTEYDTAQRRNASNLIPLTVDIPKTNARYIRVVIQPFGVIPEGYLFKGTDSWLFTDEFMVH</sequence>
<dbReference type="InterPro" id="IPR003305">
    <property type="entry name" value="CenC_carb-bd"/>
</dbReference>
<dbReference type="SUPFAM" id="SSF49785">
    <property type="entry name" value="Galactose-binding domain-like"/>
    <property type="match status" value="2"/>
</dbReference>
<comment type="caution">
    <text evidence="4">The sequence shown here is derived from an EMBL/GenBank/DDBJ whole genome shotgun (WGS) entry which is preliminary data.</text>
</comment>
<feature type="chain" id="PRO_5024273882" description="CBM-cenC domain-containing protein" evidence="2">
    <location>
        <begin position="23"/>
        <end position="876"/>
    </location>
</feature>
<dbReference type="InterPro" id="IPR008979">
    <property type="entry name" value="Galactose-bd-like_sf"/>
</dbReference>
<dbReference type="Proteomes" id="UP000391834">
    <property type="component" value="Unassembled WGS sequence"/>
</dbReference>
<name>A0A5M4AW86_9BACT</name>
<proteinExistence type="predicted"/>
<feature type="domain" description="CBM-cenC" evidence="3">
    <location>
        <begin position="491"/>
        <end position="626"/>
    </location>
</feature>
<evidence type="ECO:0000256" key="1">
    <source>
        <dbReference type="ARBA" id="ARBA00022801"/>
    </source>
</evidence>
<keyword evidence="2" id="KW-0732">Signal</keyword>
<gene>
    <name evidence="4" type="ORF">PbJCM13498_07710</name>
</gene>
<evidence type="ECO:0000313" key="5">
    <source>
        <dbReference type="Proteomes" id="UP000391834"/>
    </source>
</evidence>
<protein>
    <recommendedName>
        <fullName evidence="3">CBM-cenC domain-containing protein</fullName>
    </recommendedName>
</protein>
<dbReference type="EMBL" id="BLAX01000001">
    <property type="protein sequence ID" value="GET31908.1"/>
    <property type="molecule type" value="Genomic_DNA"/>
</dbReference>
<dbReference type="AlphaFoldDB" id="A0A5M4AW86"/>
<feature type="signal peptide" evidence="2">
    <location>
        <begin position="1"/>
        <end position="22"/>
    </location>
</feature>
<evidence type="ECO:0000259" key="3">
    <source>
        <dbReference type="Pfam" id="PF02018"/>
    </source>
</evidence>
<dbReference type="SUPFAM" id="SSF51445">
    <property type="entry name" value="(Trans)glycosidases"/>
    <property type="match status" value="1"/>
</dbReference>
<keyword evidence="5" id="KW-1185">Reference proteome</keyword>
<dbReference type="Gene3D" id="2.60.120.260">
    <property type="entry name" value="Galactose-binding domain-like"/>
    <property type="match status" value="2"/>
</dbReference>
<dbReference type="GO" id="GO:0016798">
    <property type="term" value="F:hydrolase activity, acting on glycosyl bonds"/>
    <property type="evidence" value="ECO:0007669"/>
    <property type="project" value="InterPro"/>
</dbReference>
<organism evidence="4 5">
    <name type="scientific">Prolixibacter bellariivorans</name>
    <dbReference type="NCBI Taxonomy" id="314319"/>
    <lineage>
        <taxon>Bacteria</taxon>
        <taxon>Pseudomonadati</taxon>
        <taxon>Bacteroidota</taxon>
        <taxon>Bacteroidia</taxon>
        <taxon>Marinilabiliales</taxon>
        <taxon>Prolixibacteraceae</taxon>
        <taxon>Prolixibacter</taxon>
    </lineage>
</organism>
<dbReference type="RefSeq" id="WP_025865205.1">
    <property type="nucleotide sequence ID" value="NZ_BLAX01000001.1"/>
</dbReference>
<dbReference type="InterPro" id="IPR017853">
    <property type="entry name" value="GH"/>
</dbReference>
<reference evidence="4 5" key="1">
    <citation type="submission" date="2019-10" db="EMBL/GenBank/DDBJ databases">
        <title>Prolixibacter strains distinguished by the presence of nitrate reductase genes were adept at nitrate-dependent anaerobic corrosion of metallic iron and carbon steel.</title>
        <authorList>
            <person name="Iino T."/>
            <person name="Shono N."/>
            <person name="Ito K."/>
            <person name="Nakamura R."/>
            <person name="Sueoka K."/>
            <person name="Harayama S."/>
            <person name="Ohkuma M."/>
        </authorList>
    </citation>
    <scope>NUCLEOTIDE SEQUENCE [LARGE SCALE GENOMIC DNA]</scope>
    <source>
        <strain evidence="4 5">JCM 13498</strain>
    </source>
</reference>
<keyword evidence="1" id="KW-0378">Hydrolase</keyword>
<dbReference type="Gene3D" id="3.20.20.80">
    <property type="entry name" value="Glycosidases"/>
    <property type="match status" value="1"/>
</dbReference>
<accession>A0A5M4AW86</accession>
<evidence type="ECO:0000313" key="4">
    <source>
        <dbReference type="EMBL" id="GET31908.1"/>
    </source>
</evidence>
<dbReference type="OrthoDB" id="9806464at2"/>
<evidence type="ECO:0000256" key="2">
    <source>
        <dbReference type="SAM" id="SignalP"/>
    </source>
</evidence>
<dbReference type="Pfam" id="PF02018">
    <property type="entry name" value="CBM_4_9"/>
    <property type="match status" value="1"/>
</dbReference>